<evidence type="ECO:0000313" key="1">
    <source>
        <dbReference type="EMBL" id="QHT80681.1"/>
    </source>
</evidence>
<name>A0A6C0HJ55_9ZZZZ</name>
<dbReference type="EMBL" id="MN739974">
    <property type="protein sequence ID" value="QHT80681.1"/>
    <property type="molecule type" value="Genomic_DNA"/>
</dbReference>
<dbReference type="AlphaFoldDB" id="A0A6C0HJ55"/>
<protein>
    <submittedName>
        <fullName evidence="1">Uncharacterized protein</fullName>
    </submittedName>
</protein>
<accession>A0A6C0HJ55</accession>
<sequence length="124" mass="14376">MSLLSAFNTQLVNLFDELCQTFPDDKEIKMATEAVKGARKINPRLVLDLFIDHVYQDCSTAIKERNAPLFRQIAQHKISNQFNEMISALAIFDKYWDTMGQKNQDVIWQYLKVLCVLCEKARST</sequence>
<proteinExistence type="predicted"/>
<organism evidence="1">
    <name type="scientific">viral metagenome</name>
    <dbReference type="NCBI Taxonomy" id="1070528"/>
    <lineage>
        <taxon>unclassified sequences</taxon>
        <taxon>metagenomes</taxon>
        <taxon>organismal metagenomes</taxon>
    </lineage>
</organism>
<reference evidence="1" key="1">
    <citation type="journal article" date="2020" name="Nature">
        <title>Giant virus diversity and host interactions through global metagenomics.</title>
        <authorList>
            <person name="Schulz F."/>
            <person name="Roux S."/>
            <person name="Paez-Espino D."/>
            <person name="Jungbluth S."/>
            <person name="Walsh D.A."/>
            <person name="Denef V.J."/>
            <person name="McMahon K.D."/>
            <person name="Konstantinidis K.T."/>
            <person name="Eloe-Fadrosh E.A."/>
            <person name="Kyrpides N.C."/>
            <person name="Woyke T."/>
        </authorList>
    </citation>
    <scope>NUCLEOTIDE SEQUENCE</scope>
    <source>
        <strain evidence="1">GVMAG-M-3300023184-121</strain>
    </source>
</reference>